<dbReference type="Proteomes" id="UP000773850">
    <property type="component" value="Unassembled WGS sequence"/>
</dbReference>
<dbReference type="Proteomes" id="UP000075424">
    <property type="component" value="Unassembled WGS sequence"/>
</dbReference>
<proteinExistence type="predicted"/>
<reference evidence="2 3" key="1">
    <citation type="submission" date="2016-01" db="EMBL/GenBank/DDBJ databases">
        <title>Draft Genome Sequences of Seven Thermophilic Sporeformers Isolated from Foods.</title>
        <authorList>
            <person name="Berendsen E.M."/>
            <person name="Wells-Bennik M.H."/>
            <person name="Krawcyk A.O."/>
            <person name="De Jong A."/>
            <person name="Holsappel S."/>
            <person name="Eijlander R.T."/>
            <person name="Kuipers O.P."/>
        </authorList>
    </citation>
    <scope>NUCLEOTIDE SEQUENCE [LARGE SCALE GENOMIC DNA]</scope>
    <source>
        <strain evidence="2 3">B4109</strain>
    </source>
</reference>
<reference evidence="1 4" key="2">
    <citation type="submission" date="2016-03" db="EMBL/GenBank/DDBJ databases">
        <title>Spore heat resistance.</title>
        <authorList>
            <person name="Boekhorst J."/>
            <person name="Berendsen E.M."/>
            <person name="Wells-Bennik M.H."/>
            <person name="Kuipers O.P."/>
        </authorList>
    </citation>
    <scope>NUCLEOTIDE SEQUENCE [LARGE SCALE GENOMIC DNA]</scope>
    <source>
        <strain evidence="1 4">GS8</strain>
    </source>
</reference>
<dbReference type="EMBL" id="LUCS01000003">
    <property type="protein sequence ID" value="KAF6512574.1"/>
    <property type="molecule type" value="Genomic_DNA"/>
</dbReference>
<comment type="caution">
    <text evidence="2">The sequence shown here is derived from an EMBL/GenBank/DDBJ whole genome shotgun (WGS) entry which is preliminary data.</text>
</comment>
<keyword evidence="4" id="KW-1185">Reference proteome</keyword>
<evidence type="ECO:0000313" key="4">
    <source>
        <dbReference type="Proteomes" id="UP000773850"/>
    </source>
</evidence>
<evidence type="ECO:0000313" key="1">
    <source>
        <dbReference type="EMBL" id="KAF6512574.1"/>
    </source>
</evidence>
<dbReference type="PATRIC" id="fig|1422.18.peg.581"/>
<dbReference type="AlphaFoldDB" id="A0A150MIF3"/>
<name>A0A150MIF3_GEOSE</name>
<evidence type="ECO:0000313" key="3">
    <source>
        <dbReference type="Proteomes" id="UP000075424"/>
    </source>
</evidence>
<evidence type="ECO:0000313" key="2">
    <source>
        <dbReference type="EMBL" id="KYD24297.1"/>
    </source>
</evidence>
<sequence length="39" mass="4769">MGREVKNEKKRLNRKFARVLFSLAGQKMQEYERTEDHNM</sequence>
<protein>
    <submittedName>
        <fullName evidence="2">Uncharacterized protein</fullName>
    </submittedName>
</protein>
<accession>A0A150MIF3</accession>
<gene>
    <name evidence="2" type="ORF">B4109_2847</name>
    <name evidence="1" type="ORF">GS8_53</name>
</gene>
<organism evidence="2 3">
    <name type="scientific">Geobacillus stearothermophilus</name>
    <name type="common">Bacillus stearothermophilus</name>
    <dbReference type="NCBI Taxonomy" id="1422"/>
    <lineage>
        <taxon>Bacteria</taxon>
        <taxon>Bacillati</taxon>
        <taxon>Bacillota</taxon>
        <taxon>Bacilli</taxon>
        <taxon>Bacillales</taxon>
        <taxon>Anoxybacillaceae</taxon>
        <taxon>Geobacillus</taxon>
    </lineage>
</organism>
<dbReference type="EMBL" id="LQYV01000101">
    <property type="protein sequence ID" value="KYD24297.1"/>
    <property type="molecule type" value="Genomic_DNA"/>
</dbReference>